<evidence type="ECO:0000259" key="8">
    <source>
        <dbReference type="PROSITE" id="PS50850"/>
    </source>
</evidence>
<evidence type="ECO:0000256" key="1">
    <source>
        <dbReference type="ARBA" id="ARBA00004141"/>
    </source>
</evidence>
<name>A0A0D0VC92_CRYGA</name>
<dbReference type="Gene3D" id="1.20.1250.20">
    <property type="entry name" value="MFS general substrate transporter like domains"/>
    <property type="match status" value="1"/>
</dbReference>
<dbReference type="PANTHER" id="PTHR42718:SF9">
    <property type="entry name" value="MAJOR FACILITATOR SUPERFAMILY MULTIDRUG TRANSPORTER MFSC"/>
    <property type="match status" value="1"/>
</dbReference>
<dbReference type="GO" id="GO:0022857">
    <property type="term" value="F:transmembrane transporter activity"/>
    <property type="evidence" value="ECO:0007669"/>
    <property type="project" value="InterPro"/>
</dbReference>
<dbReference type="HOGENOM" id="CLU_000960_27_1_1"/>
<evidence type="ECO:0000256" key="6">
    <source>
        <dbReference type="SAM" id="MobiDB-lite"/>
    </source>
</evidence>
<gene>
    <name evidence="9" type="ORF">I312_05491</name>
</gene>
<keyword evidence="3 7" id="KW-0812">Transmembrane</keyword>
<reference evidence="9" key="1">
    <citation type="submission" date="2015-01" db="EMBL/GenBank/DDBJ databases">
        <title>The Genome Sequence of Cryptococcus gattii CA1280.</title>
        <authorList>
            <consortium name="The Broad Institute Genomics Platform"/>
            <person name="Cuomo C."/>
            <person name="Litvintseva A."/>
            <person name="Chen Y."/>
            <person name="Heitman J."/>
            <person name="Sun S."/>
            <person name="Springer D."/>
            <person name="Dromer F."/>
            <person name="Young S."/>
            <person name="Zeng Q."/>
            <person name="Gargeya S."/>
            <person name="Abouelleil A."/>
            <person name="Alvarado L."/>
            <person name="Chapman S.B."/>
            <person name="Gainer-Dewar J."/>
            <person name="Goldberg J."/>
            <person name="Griggs A."/>
            <person name="Gujja S."/>
            <person name="Hansen M."/>
            <person name="Howarth C."/>
            <person name="Imamovic A."/>
            <person name="Larimer J."/>
            <person name="Murphy C."/>
            <person name="Naylor J."/>
            <person name="Pearson M."/>
            <person name="Priest M."/>
            <person name="Roberts A."/>
            <person name="Saif S."/>
            <person name="Shea T."/>
            <person name="Sykes S."/>
            <person name="Wortman J."/>
            <person name="Nusbaum C."/>
            <person name="Birren B."/>
        </authorList>
    </citation>
    <scope>NUCLEOTIDE SEQUENCE [LARGE SCALE GENOMIC DNA]</scope>
    <source>
        <strain evidence="9">CA1280</strain>
    </source>
</reference>
<feature type="transmembrane region" description="Helical" evidence="7">
    <location>
        <begin position="112"/>
        <end position="133"/>
    </location>
</feature>
<feature type="transmembrane region" description="Helical" evidence="7">
    <location>
        <begin position="204"/>
        <end position="227"/>
    </location>
</feature>
<feature type="region of interest" description="Disordered" evidence="6">
    <location>
        <begin position="1"/>
        <end position="27"/>
    </location>
</feature>
<keyword evidence="5 7" id="KW-0472">Membrane</keyword>
<feature type="transmembrane region" description="Helical" evidence="7">
    <location>
        <begin position="170"/>
        <end position="192"/>
    </location>
</feature>
<dbReference type="InterPro" id="IPR036259">
    <property type="entry name" value="MFS_trans_sf"/>
</dbReference>
<evidence type="ECO:0000256" key="4">
    <source>
        <dbReference type="ARBA" id="ARBA00022989"/>
    </source>
</evidence>
<dbReference type="PANTHER" id="PTHR42718">
    <property type="entry name" value="MAJOR FACILITATOR SUPERFAMILY MULTIDRUG TRANSPORTER MFSC"/>
    <property type="match status" value="1"/>
</dbReference>
<feature type="transmembrane region" description="Helical" evidence="7">
    <location>
        <begin position="308"/>
        <end position="325"/>
    </location>
</feature>
<sequence>MNQKDMAIGRFEGTYDNSESSLSLDNSLGDSQALSALEKGEMETSTSSPETEKVALSQRRKWSLLMIFSLSMMVDAWSYSAFYIFTDPICKDLNILYEQQSWVIVSWTSFDLYADLLISLWTSYWFSSFLLFFGRVVDLYSAKDVFCHGFVAVGVLNLIISFLPDKFSFFVLRAVVGVAGSALVPAAFRLVVEIFEPSELSKAFSIYGISGALGASTGVIIAGLLSYIPEASQSTSWRWFHRLMTALVLPTTGFSYWFIPPSGRKKVSNDPRWRCLDPLGALLMLGAVVALTIGLTFGASYSWKTPSFLVPFLLSPILFILFFFYEAQLPLERAILPSQTWKIPNFTITIIFALGMTSWWAVNYLAFIQVFTLVNKETAIMAAVRLVPEAMAALAATTCLAFFPSVLGNARFSMFLGTLLGIAAYIMFAQSHTMVGKDYWRYIFSPMIFGSAGVMVAYTVQCS</sequence>
<feature type="transmembrane region" description="Helical" evidence="7">
    <location>
        <begin position="145"/>
        <end position="164"/>
    </location>
</feature>
<dbReference type="AlphaFoldDB" id="A0A0D0VC92"/>
<dbReference type="Pfam" id="PF07690">
    <property type="entry name" value="MFS_1"/>
    <property type="match status" value="1"/>
</dbReference>
<feature type="compositionally biased region" description="Low complexity" evidence="6">
    <location>
        <begin position="16"/>
        <end position="27"/>
    </location>
</feature>
<evidence type="ECO:0000256" key="2">
    <source>
        <dbReference type="ARBA" id="ARBA00022448"/>
    </source>
</evidence>
<protein>
    <recommendedName>
        <fullName evidence="8">Major facilitator superfamily (MFS) profile domain-containing protein</fullName>
    </recommendedName>
</protein>
<evidence type="ECO:0000256" key="3">
    <source>
        <dbReference type="ARBA" id="ARBA00022692"/>
    </source>
</evidence>
<dbReference type="OrthoDB" id="440755at2759"/>
<dbReference type="GO" id="GO:0016020">
    <property type="term" value="C:membrane"/>
    <property type="evidence" value="ECO:0007669"/>
    <property type="project" value="UniProtKB-SubCell"/>
</dbReference>
<dbReference type="InterPro" id="IPR011701">
    <property type="entry name" value="MFS"/>
</dbReference>
<comment type="subcellular location">
    <subcellularLocation>
        <location evidence="1">Membrane</location>
        <topology evidence="1">Multi-pass membrane protein</topology>
    </subcellularLocation>
</comment>
<keyword evidence="2" id="KW-0813">Transport</keyword>
<evidence type="ECO:0000256" key="7">
    <source>
        <dbReference type="SAM" id="Phobius"/>
    </source>
</evidence>
<evidence type="ECO:0000313" key="9">
    <source>
        <dbReference type="EMBL" id="KIR45161.1"/>
    </source>
</evidence>
<feature type="transmembrane region" description="Helical" evidence="7">
    <location>
        <begin position="239"/>
        <end position="259"/>
    </location>
</feature>
<dbReference type="PROSITE" id="PS50850">
    <property type="entry name" value="MFS"/>
    <property type="match status" value="1"/>
</dbReference>
<feature type="transmembrane region" description="Helical" evidence="7">
    <location>
        <begin position="410"/>
        <end position="428"/>
    </location>
</feature>
<organism evidence="9">
    <name type="scientific">Cryptococcus bacillisporus CA1280</name>
    <dbReference type="NCBI Taxonomy" id="1296109"/>
    <lineage>
        <taxon>Eukaryota</taxon>
        <taxon>Fungi</taxon>
        <taxon>Dikarya</taxon>
        <taxon>Basidiomycota</taxon>
        <taxon>Agaricomycotina</taxon>
        <taxon>Tremellomycetes</taxon>
        <taxon>Tremellales</taxon>
        <taxon>Cryptococcaceae</taxon>
        <taxon>Cryptococcus</taxon>
        <taxon>Cryptococcus gattii species complex</taxon>
    </lineage>
</organism>
<dbReference type="InterPro" id="IPR020846">
    <property type="entry name" value="MFS_dom"/>
</dbReference>
<proteinExistence type="predicted"/>
<feature type="transmembrane region" description="Helical" evidence="7">
    <location>
        <begin position="62"/>
        <end position="85"/>
    </location>
</feature>
<feature type="transmembrane region" description="Helical" evidence="7">
    <location>
        <begin position="346"/>
        <end position="367"/>
    </location>
</feature>
<dbReference type="SUPFAM" id="SSF103473">
    <property type="entry name" value="MFS general substrate transporter"/>
    <property type="match status" value="1"/>
</dbReference>
<feature type="transmembrane region" description="Helical" evidence="7">
    <location>
        <begin position="440"/>
        <end position="460"/>
    </location>
</feature>
<feature type="transmembrane region" description="Helical" evidence="7">
    <location>
        <begin position="279"/>
        <end position="302"/>
    </location>
</feature>
<accession>A0A0D0VC92</accession>
<keyword evidence="4 7" id="KW-1133">Transmembrane helix</keyword>
<feature type="transmembrane region" description="Helical" evidence="7">
    <location>
        <begin position="379"/>
        <end position="403"/>
    </location>
</feature>
<evidence type="ECO:0000256" key="5">
    <source>
        <dbReference type="ARBA" id="ARBA00023136"/>
    </source>
</evidence>
<dbReference type="EMBL" id="KN847990">
    <property type="protein sequence ID" value="KIR45161.1"/>
    <property type="molecule type" value="Genomic_DNA"/>
</dbReference>
<feature type="domain" description="Major facilitator superfamily (MFS) profile" evidence="8">
    <location>
        <begin position="64"/>
        <end position="463"/>
    </location>
</feature>